<name>A0A2T5C3L4_9BACT</name>
<dbReference type="Proteomes" id="UP000243525">
    <property type="component" value="Unassembled WGS sequence"/>
</dbReference>
<dbReference type="InterPro" id="IPR029753">
    <property type="entry name" value="D-isomer_DH_CS"/>
</dbReference>
<keyword evidence="2 4" id="KW-0560">Oxidoreductase</keyword>
<dbReference type="Pfam" id="PF00389">
    <property type="entry name" value="2-Hacid_dh"/>
    <property type="match status" value="1"/>
</dbReference>
<dbReference type="InterPro" id="IPR036291">
    <property type="entry name" value="NAD(P)-bd_dom_sf"/>
</dbReference>
<dbReference type="GO" id="GO:0051287">
    <property type="term" value="F:NAD binding"/>
    <property type="evidence" value="ECO:0007669"/>
    <property type="project" value="InterPro"/>
</dbReference>
<dbReference type="SUPFAM" id="SSF52283">
    <property type="entry name" value="Formate/glycerate dehydrogenase catalytic domain-like"/>
    <property type="match status" value="1"/>
</dbReference>
<dbReference type="PROSITE" id="PS00671">
    <property type="entry name" value="D_2_HYDROXYACID_DH_3"/>
    <property type="match status" value="1"/>
</dbReference>
<evidence type="ECO:0000313" key="8">
    <source>
        <dbReference type="Proteomes" id="UP000243525"/>
    </source>
</evidence>
<evidence type="ECO:0000259" key="6">
    <source>
        <dbReference type="Pfam" id="PF02826"/>
    </source>
</evidence>
<feature type="domain" description="D-isomer specific 2-hydroxyacid dehydrogenase NAD-binding" evidence="6">
    <location>
        <begin position="108"/>
        <end position="286"/>
    </location>
</feature>
<keyword evidence="3" id="KW-0520">NAD</keyword>
<dbReference type="AlphaFoldDB" id="A0A2T5C3L4"/>
<feature type="domain" description="D-isomer specific 2-hydroxyacid dehydrogenase catalytic" evidence="5">
    <location>
        <begin position="19"/>
        <end position="317"/>
    </location>
</feature>
<keyword evidence="8" id="KW-1185">Reference proteome</keyword>
<dbReference type="InterPro" id="IPR006139">
    <property type="entry name" value="D-isomer_2_OHA_DH_cat_dom"/>
</dbReference>
<dbReference type="InterPro" id="IPR006140">
    <property type="entry name" value="D-isomer_DH_NAD-bd"/>
</dbReference>
<dbReference type="PANTHER" id="PTHR43761">
    <property type="entry name" value="D-ISOMER SPECIFIC 2-HYDROXYACID DEHYDROGENASE FAMILY PROTEIN (AFU_ORTHOLOGUE AFUA_1G13630)"/>
    <property type="match status" value="1"/>
</dbReference>
<dbReference type="SUPFAM" id="SSF51735">
    <property type="entry name" value="NAD(P)-binding Rossmann-fold domains"/>
    <property type="match status" value="1"/>
</dbReference>
<comment type="caution">
    <text evidence="7">The sequence shown here is derived from an EMBL/GenBank/DDBJ whole genome shotgun (WGS) entry which is preliminary data.</text>
</comment>
<evidence type="ECO:0000256" key="1">
    <source>
        <dbReference type="ARBA" id="ARBA00005854"/>
    </source>
</evidence>
<dbReference type="EMBL" id="QAAD01000005">
    <property type="protein sequence ID" value="PTN09347.1"/>
    <property type="molecule type" value="Genomic_DNA"/>
</dbReference>
<dbReference type="FunFam" id="3.40.50.720:FF:000203">
    <property type="entry name" value="D-3-phosphoglycerate dehydrogenase (SerA)"/>
    <property type="match status" value="1"/>
</dbReference>
<dbReference type="Pfam" id="PF02826">
    <property type="entry name" value="2-Hacid_dh_C"/>
    <property type="match status" value="1"/>
</dbReference>
<sequence length="321" mass="35416">MKLVVLDGYTLNPGDLSWKPLECFGELVIFDRTKPEELLSRIKGASAIFTNKVIIDDSVIRHSPTLKYIGVMATGYNVVDLQAANRAGITVTNIPAYSTNSVAQLVFSFILHFANQLHRHAADVADGGWTNSPDFSYTLSPQQELAGKVIGIVGFGQIGQKVAQIAQAFGMRVIFQNRSDKSHLNHDWQQVELDDLLTQADYVSLNCPLTAENHGFMNLEKLLRMKKGAVLINTARGALVDEQALAEVLNTGRLAGAGLDVLTHEPPEANNPLPTTRNCIITPHIAWATQSARKRLLHILTSNFEAYLNHKPQNVVNHPFY</sequence>
<comment type="similarity">
    <text evidence="1 4">Belongs to the D-isomer specific 2-hydroxyacid dehydrogenase family.</text>
</comment>
<evidence type="ECO:0000313" key="7">
    <source>
        <dbReference type="EMBL" id="PTN09347.1"/>
    </source>
</evidence>
<organism evidence="7 8">
    <name type="scientific">Mangrovibacterium marinum</name>
    <dbReference type="NCBI Taxonomy" id="1639118"/>
    <lineage>
        <taxon>Bacteria</taxon>
        <taxon>Pseudomonadati</taxon>
        <taxon>Bacteroidota</taxon>
        <taxon>Bacteroidia</taxon>
        <taxon>Marinilabiliales</taxon>
        <taxon>Prolixibacteraceae</taxon>
        <taxon>Mangrovibacterium</taxon>
    </lineage>
</organism>
<dbReference type="InterPro" id="IPR050418">
    <property type="entry name" value="D-iso_2-hydroxyacid_DH_PdxB"/>
</dbReference>
<gene>
    <name evidence="7" type="ORF">C8N47_105188</name>
</gene>
<evidence type="ECO:0000256" key="2">
    <source>
        <dbReference type="ARBA" id="ARBA00023002"/>
    </source>
</evidence>
<dbReference type="RefSeq" id="WP_107821753.1">
    <property type="nucleotide sequence ID" value="NZ_OY782574.1"/>
</dbReference>
<dbReference type="OrthoDB" id="9777288at2"/>
<accession>A0A2T5C3L4</accession>
<reference evidence="7 8" key="1">
    <citation type="submission" date="2018-04" db="EMBL/GenBank/DDBJ databases">
        <title>Genomic Encyclopedia of Archaeal and Bacterial Type Strains, Phase II (KMG-II): from individual species to whole genera.</title>
        <authorList>
            <person name="Goeker M."/>
        </authorList>
    </citation>
    <scope>NUCLEOTIDE SEQUENCE [LARGE SCALE GENOMIC DNA]</scope>
    <source>
        <strain evidence="7 8">DSM 28823</strain>
    </source>
</reference>
<evidence type="ECO:0000256" key="3">
    <source>
        <dbReference type="ARBA" id="ARBA00023027"/>
    </source>
</evidence>
<proteinExistence type="inferred from homology"/>
<evidence type="ECO:0000256" key="4">
    <source>
        <dbReference type="RuleBase" id="RU003719"/>
    </source>
</evidence>
<evidence type="ECO:0000259" key="5">
    <source>
        <dbReference type="Pfam" id="PF00389"/>
    </source>
</evidence>
<protein>
    <submittedName>
        <fullName evidence="7">Glycerate dehydrogenase</fullName>
    </submittedName>
</protein>
<dbReference type="GO" id="GO:0016616">
    <property type="term" value="F:oxidoreductase activity, acting on the CH-OH group of donors, NAD or NADP as acceptor"/>
    <property type="evidence" value="ECO:0007669"/>
    <property type="project" value="InterPro"/>
</dbReference>
<dbReference type="Gene3D" id="3.40.50.720">
    <property type="entry name" value="NAD(P)-binding Rossmann-like Domain"/>
    <property type="match status" value="2"/>
</dbReference>
<dbReference type="PANTHER" id="PTHR43761:SF1">
    <property type="entry name" value="D-ISOMER SPECIFIC 2-HYDROXYACID DEHYDROGENASE CATALYTIC DOMAIN-CONTAINING PROTEIN-RELATED"/>
    <property type="match status" value="1"/>
</dbReference>
<dbReference type="CDD" id="cd12162">
    <property type="entry name" value="2-Hacid_dh_4"/>
    <property type="match status" value="1"/>
</dbReference>